<keyword evidence="3" id="KW-1185">Reference proteome</keyword>
<dbReference type="InterPro" id="IPR055776">
    <property type="entry name" value="DUF7352"/>
</dbReference>
<protein>
    <recommendedName>
        <fullName evidence="1">DUF7352 domain-containing protein</fullName>
    </recommendedName>
</protein>
<proteinExistence type="predicted"/>
<dbReference type="Proteomes" id="UP001057233">
    <property type="component" value="Segment"/>
</dbReference>
<evidence type="ECO:0000313" key="2">
    <source>
        <dbReference type="EMBL" id="URG17435.1"/>
    </source>
</evidence>
<dbReference type="EMBL" id="ON191531">
    <property type="protein sequence ID" value="URG17435.1"/>
    <property type="molecule type" value="Genomic_DNA"/>
</dbReference>
<sequence length="103" mass="11587">MPDMQEPRLDANRVIHKLTLTITDRIEASTALNSGQVVHVEADPTAPDRRICIWYIIDQNWAYNTETVAFRIFGTGHPIDGPHQYLGTAITATALVFHVFLEV</sequence>
<organism evidence="2 3">
    <name type="scientific">Rhodococcus phage Mbo2</name>
    <dbReference type="NCBI Taxonomy" id="2936911"/>
    <lineage>
        <taxon>Viruses</taxon>
        <taxon>Duplodnaviria</taxon>
        <taxon>Heunggongvirae</taxon>
        <taxon>Uroviricota</taxon>
        <taxon>Caudoviricetes</taxon>
        <taxon>Caudoviricetes incertae sedis</taxon>
        <taxon>Mboduovirus</taxon>
        <taxon>Mboduovirus mbo2</taxon>
    </lineage>
</organism>
<name>A0A9E7IFN7_9CAUD</name>
<dbReference type="Pfam" id="PF24043">
    <property type="entry name" value="DUF7352"/>
    <property type="match status" value="1"/>
</dbReference>
<evidence type="ECO:0000313" key="3">
    <source>
        <dbReference type="Proteomes" id="UP001057233"/>
    </source>
</evidence>
<gene>
    <name evidence="2" type="ORF">Mbo2_065</name>
</gene>
<evidence type="ECO:0000259" key="1">
    <source>
        <dbReference type="Pfam" id="PF24043"/>
    </source>
</evidence>
<reference evidence="2" key="1">
    <citation type="submission" date="2022-04" db="EMBL/GenBank/DDBJ databases">
        <authorList>
            <person name="Hwangbo M."/>
            <person name="Wang B."/>
            <person name="Gill J.J."/>
            <person name="Chu K.-H."/>
            <person name="Young R."/>
        </authorList>
    </citation>
    <scope>NUCLEOTIDE SEQUENCE</scope>
</reference>
<feature type="domain" description="DUF7352" evidence="1">
    <location>
        <begin position="12"/>
        <end position="102"/>
    </location>
</feature>
<accession>A0A9E7IFN7</accession>